<keyword evidence="2" id="KW-1185">Reference proteome</keyword>
<dbReference type="Gene3D" id="3.40.50.1000">
    <property type="entry name" value="HAD superfamily/HAD-like"/>
    <property type="match status" value="1"/>
</dbReference>
<dbReference type="NCBIfam" id="TIGR01549">
    <property type="entry name" value="HAD-SF-IA-v1"/>
    <property type="match status" value="1"/>
</dbReference>
<evidence type="ECO:0000313" key="2">
    <source>
        <dbReference type="Proteomes" id="UP001500151"/>
    </source>
</evidence>
<accession>A0ABP6CIZ3</accession>
<proteinExistence type="predicted"/>
<dbReference type="EMBL" id="BAAASJ010000001">
    <property type="protein sequence ID" value="GAA2618194.1"/>
    <property type="molecule type" value="Genomic_DNA"/>
</dbReference>
<comment type="caution">
    <text evidence="1">The sequence shown here is derived from an EMBL/GenBank/DDBJ whole genome shotgun (WGS) entry which is preliminary data.</text>
</comment>
<dbReference type="Proteomes" id="UP001500151">
    <property type="component" value="Unassembled WGS sequence"/>
</dbReference>
<sequence>MIHTLFETPSAYRPSDAEMAAPVPPVEAVLLDFSNTVFQMIDLETWLRRVGAASGRLAALNEPGAVAEISEQLRTAFRLPSVVALQEGRDLSSEQHRRAMHGWWEQVDFLRGAEEAAYQELTAPDAWIPYPDTEPVLCALRERGLRIAIVSDFAWDLRTHLAHHGLDALIDTCVISYEQAREKPDPELFLKACADLGTDPRAALMVGDNPVRDGGATACGLRTYILPAEHRTGERGLADVLRLVDRPARPTNEHGPA</sequence>
<dbReference type="Pfam" id="PF00702">
    <property type="entry name" value="Hydrolase"/>
    <property type="match status" value="1"/>
</dbReference>
<gene>
    <name evidence="1" type="ORF">GCM10010307_00030</name>
</gene>
<dbReference type="InterPro" id="IPR036412">
    <property type="entry name" value="HAD-like_sf"/>
</dbReference>
<evidence type="ECO:0000313" key="1">
    <source>
        <dbReference type="EMBL" id="GAA2618194.1"/>
    </source>
</evidence>
<dbReference type="InterPro" id="IPR006439">
    <property type="entry name" value="HAD-SF_hydro_IA"/>
</dbReference>
<dbReference type="RefSeq" id="WP_344386550.1">
    <property type="nucleotide sequence ID" value="NZ_BAAASJ010000001.1"/>
</dbReference>
<dbReference type="GO" id="GO:0016787">
    <property type="term" value="F:hydrolase activity"/>
    <property type="evidence" value="ECO:0007669"/>
    <property type="project" value="UniProtKB-KW"/>
</dbReference>
<name>A0ABP6CIZ3_9ACTN</name>
<dbReference type="PANTHER" id="PTHR46649:SF4">
    <property type="entry name" value="HALOACID DEHALOGENASE-LIKE HYDROLASE (HAD) SUPERFAMILY PROTEIN"/>
    <property type="match status" value="1"/>
</dbReference>
<dbReference type="PANTHER" id="PTHR46649">
    <property type="match status" value="1"/>
</dbReference>
<dbReference type="SUPFAM" id="SSF56784">
    <property type="entry name" value="HAD-like"/>
    <property type="match status" value="1"/>
</dbReference>
<protein>
    <submittedName>
        <fullName evidence="1">HAD family hydrolase</fullName>
    </submittedName>
</protein>
<dbReference type="InterPro" id="IPR023214">
    <property type="entry name" value="HAD_sf"/>
</dbReference>
<organism evidence="1 2">
    <name type="scientific">Streptomyces vastus</name>
    <dbReference type="NCBI Taxonomy" id="285451"/>
    <lineage>
        <taxon>Bacteria</taxon>
        <taxon>Bacillati</taxon>
        <taxon>Actinomycetota</taxon>
        <taxon>Actinomycetes</taxon>
        <taxon>Kitasatosporales</taxon>
        <taxon>Streptomycetaceae</taxon>
        <taxon>Streptomyces</taxon>
    </lineage>
</organism>
<dbReference type="NCBIfam" id="TIGR01509">
    <property type="entry name" value="HAD-SF-IA-v3"/>
    <property type="match status" value="1"/>
</dbReference>
<keyword evidence="1" id="KW-0378">Hydrolase</keyword>
<reference evidence="2" key="1">
    <citation type="journal article" date="2019" name="Int. J. Syst. Evol. Microbiol.">
        <title>The Global Catalogue of Microorganisms (GCM) 10K type strain sequencing project: providing services to taxonomists for standard genome sequencing and annotation.</title>
        <authorList>
            <consortium name="The Broad Institute Genomics Platform"/>
            <consortium name="The Broad Institute Genome Sequencing Center for Infectious Disease"/>
            <person name="Wu L."/>
            <person name="Ma J."/>
        </authorList>
    </citation>
    <scope>NUCLEOTIDE SEQUENCE [LARGE SCALE GENOMIC DNA]</scope>
    <source>
        <strain evidence="2">JCM 4524</strain>
    </source>
</reference>